<dbReference type="Pfam" id="PF03734">
    <property type="entry name" value="YkuD"/>
    <property type="match status" value="1"/>
</dbReference>
<evidence type="ECO:0000256" key="5">
    <source>
        <dbReference type="ARBA" id="ARBA00022960"/>
    </source>
</evidence>
<dbReference type="CDD" id="cd16913">
    <property type="entry name" value="YkuD_like"/>
    <property type="match status" value="1"/>
</dbReference>
<dbReference type="SUPFAM" id="SSF141523">
    <property type="entry name" value="L,D-transpeptidase catalytic domain-like"/>
    <property type="match status" value="1"/>
</dbReference>
<reference evidence="11 12" key="1">
    <citation type="submission" date="2020-04" db="EMBL/GenBank/DDBJ databases">
        <authorList>
            <person name="Hitch T.C.A."/>
            <person name="Wylensek D."/>
            <person name="Clavel T."/>
        </authorList>
    </citation>
    <scope>NUCLEOTIDE SEQUENCE [LARGE SCALE GENOMIC DNA]</scope>
    <source>
        <strain evidence="11 12">WB01_D5_05</strain>
    </source>
</reference>
<dbReference type="EMBL" id="JABAGO010000014">
    <property type="protein sequence ID" value="NME98434.1"/>
    <property type="molecule type" value="Genomic_DNA"/>
</dbReference>
<dbReference type="InterPro" id="IPR005490">
    <property type="entry name" value="LD_TPept_cat_dom"/>
</dbReference>
<dbReference type="GeneID" id="92840667"/>
<evidence type="ECO:0000259" key="10">
    <source>
        <dbReference type="PROSITE" id="PS52029"/>
    </source>
</evidence>
<evidence type="ECO:0000256" key="7">
    <source>
        <dbReference type="ARBA" id="ARBA00023316"/>
    </source>
</evidence>
<dbReference type="GO" id="GO:0008360">
    <property type="term" value="P:regulation of cell shape"/>
    <property type="evidence" value="ECO:0007669"/>
    <property type="project" value="UniProtKB-UniRule"/>
</dbReference>
<feature type="active site" description="Nucleophile" evidence="9">
    <location>
        <position position="133"/>
    </location>
</feature>
<dbReference type="OrthoDB" id="9787225at2"/>
<sequence length="167" mass="18722">MRRPLFSAPYIIFIFILFLCLPPSSSFALEDEVHIEINKTTNQLSIFLNDISVYTFPVGTGKDKHLTPEGEFIIITRVKEPWYLPKNIAGGNPRNPLGTRWLGLNIPGTSGYKYGIHGTNNPASIGHNVSQGCIRMHNEDIEWLYRNIPLGTRVVIKSSLSKNKSAP</sequence>
<evidence type="ECO:0000256" key="6">
    <source>
        <dbReference type="ARBA" id="ARBA00022984"/>
    </source>
</evidence>
<evidence type="ECO:0000256" key="2">
    <source>
        <dbReference type="ARBA" id="ARBA00005992"/>
    </source>
</evidence>
<feature type="active site" description="Proton donor/acceptor" evidence="9">
    <location>
        <position position="117"/>
    </location>
</feature>
<feature type="domain" description="L,D-TPase catalytic" evidence="10">
    <location>
        <begin position="33"/>
        <end position="157"/>
    </location>
</feature>
<keyword evidence="6 9" id="KW-0573">Peptidoglycan synthesis</keyword>
<comment type="pathway">
    <text evidence="1 9">Cell wall biogenesis; peptidoglycan biosynthesis.</text>
</comment>
<dbReference type="FunFam" id="2.40.440.10:FF:000003">
    <property type="entry name" value="L,D-transpeptidase YciB"/>
    <property type="match status" value="1"/>
</dbReference>
<protein>
    <submittedName>
        <fullName evidence="11">L,D-transpeptidase</fullName>
    </submittedName>
</protein>
<keyword evidence="5 9" id="KW-0133">Cell shape</keyword>
<dbReference type="AlphaFoldDB" id="A0A848CM87"/>
<dbReference type="InterPro" id="IPR038063">
    <property type="entry name" value="Transpep_catalytic_dom"/>
</dbReference>
<dbReference type="Gene3D" id="2.40.440.10">
    <property type="entry name" value="L,D-transpeptidase catalytic domain-like"/>
    <property type="match status" value="1"/>
</dbReference>
<dbReference type="GO" id="GO:0071972">
    <property type="term" value="F:peptidoglycan L,D-transpeptidase activity"/>
    <property type="evidence" value="ECO:0007669"/>
    <property type="project" value="TreeGrafter"/>
</dbReference>
<dbReference type="GO" id="GO:0018104">
    <property type="term" value="P:peptidoglycan-protein cross-linking"/>
    <property type="evidence" value="ECO:0007669"/>
    <property type="project" value="TreeGrafter"/>
</dbReference>
<dbReference type="InterPro" id="IPR050979">
    <property type="entry name" value="LD-transpeptidase"/>
</dbReference>
<keyword evidence="4" id="KW-0378">Hydrolase</keyword>
<comment type="caution">
    <text evidence="11">The sequence shown here is derived from an EMBL/GenBank/DDBJ whole genome shotgun (WGS) entry which is preliminary data.</text>
</comment>
<evidence type="ECO:0000256" key="4">
    <source>
        <dbReference type="ARBA" id="ARBA00022801"/>
    </source>
</evidence>
<organism evidence="11 12">
    <name type="scientific">Aneurinibacillus aneurinilyticus</name>
    <name type="common">Bacillus aneurinolyticus</name>
    <dbReference type="NCBI Taxonomy" id="1391"/>
    <lineage>
        <taxon>Bacteria</taxon>
        <taxon>Bacillati</taxon>
        <taxon>Bacillota</taxon>
        <taxon>Bacilli</taxon>
        <taxon>Bacillales</taxon>
        <taxon>Paenibacillaceae</taxon>
        <taxon>Aneurinibacillus group</taxon>
        <taxon>Aneurinibacillus</taxon>
    </lineage>
</organism>
<evidence type="ECO:0000256" key="1">
    <source>
        <dbReference type="ARBA" id="ARBA00004752"/>
    </source>
</evidence>
<comment type="similarity">
    <text evidence="2">Belongs to the YkuD family.</text>
</comment>
<dbReference type="RefSeq" id="WP_021623393.1">
    <property type="nucleotide sequence ID" value="NZ_CABKST010000216.1"/>
</dbReference>
<dbReference type="GO" id="GO:0071555">
    <property type="term" value="P:cell wall organization"/>
    <property type="evidence" value="ECO:0007669"/>
    <property type="project" value="UniProtKB-UniRule"/>
</dbReference>
<dbReference type="PANTHER" id="PTHR30582:SF4">
    <property type="entry name" value="L,D-TRANSPEPTIDASE YQJB-RELATED"/>
    <property type="match status" value="1"/>
</dbReference>
<evidence type="ECO:0000256" key="9">
    <source>
        <dbReference type="PROSITE-ProRule" id="PRU01373"/>
    </source>
</evidence>
<dbReference type="GO" id="GO:0016740">
    <property type="term" value="F:transferase activity"/>
    <property type="evidence" value="ECO:0007669"/>
    <property type="project" value="UniProtKB-KW"/>
</dbReference>
<evidence type="ECO:0000313" key="11">
    <source>
        <dbReference type="EMBL" id="NME98434.1"/>
    </source>
</evidence>
<keyword evidence="7 9" id="KW-0961">Cell wall biogenesis/degradation</keyword>
<comment type="pathway">
    <text evidence="8">Glycan biosynthesis.</text>
</comment>
<evidence type="ECO:0000256" key="8">
    <source>
        <dbReference type="ARBA" id="ARBA00060592"/>
    </source>
</evidence>
<evidence type="ECO:0000313" key="12">
    <source>
        <dbReference type="Proteomes" id="UP000561326"/>
    </source>
</evidence>
<evidence type="ECO:0000256" key="3">
    <source>
        <dbReference type="ARBA" id="ARBA00022679"/>
    </source>
</evidence>
<dbReference type="PANTHER" id="PTHR30582">
    <property type="entry name" value="L,D-TRANSPEPTIDASE"/>
    <property type="match status" value="1"/>
</dbReference>
<gene>
    <name evidence="11" type="ORF">HF838_09200</name>
</gene>
<dbReference type="PROSITE" id="PS52029">
    <property type="entry name" value="LD_TPASE"/>
    <property type="match status" value="1"/>
</dbReference>
<keyword evidence="3" id="KW-0808">Transferase</keyword>
<name>A0A848CM87_ANEAE</name>
<dbReference type="UniPathway" id="UPA00219"/>
<proteinExistence type="inferred from homology"/>
<dbReference type="GO" id="GO:0005576">
    <property type="term" value="C:extracellular region"/>
    <property type="evidence" value="ECO:0007669"/>
    <property type="project" value="TreeGrafter"/>
</dbReference>
<accession>A0A848CM87</accession>
<dbReference type="Proteomes" id="UP000561326">
    <property type="component" value="Unassembled WGS sequence"/>
</dbReference>